<protein>
    <submittedName>
        <fullName evidence="1">Uncharacterized protein</fullName>
    </submittedName>
</protein>
<dbReference type="AlphaFoldDB" id="A0A426XUV0"/>
<accession>A0A426XUV0</accession>
<proteinExistence type="predicted"/>
<organism evidence="1 2">
    <name type="scientific">Ensete ventricosum</name>
    <name type="common">Abyssinian banana</name>
    <name type="synonym">Musa ensete</name>
    <dbReference type="NCBI Taxonomy" id="4639"/>
    <lineage>
        <taxon>Eukaryota</taxon>
        <taxon>Viridiplantae</taxon>
        <taxon>Streptophyta</taxon>
        <taxon>Embryophyta</taxon>
        <taxon>Tracheophyta</taxon>
        <taxon>Spermatophyta</taxon>
        <taxon>Magnoliopsida</taxon>
        <taxon>Liliopsida</taxon>
        <taxon>Zingiberales</taxon>
        <taxon>Musaceae</taxon>
        <taxon>Ensete</taxon>
    </lineage>
</organism>
<sequence>ELEGALEVESNVSSYKELISDKEDEEGATGGGVYVVVNEVPIVGDRKLAEVIADDEGLEVREGEVVESSLFSTARPLSLPSSFQPAFFTTVLLSSSIAATSYSSPSTATSVVAPPSRRTPMPQRSLLLATPSSSPVHNSTTSASCCYNALDVAASSLAAIALLATTTFFLFNCSLSHCSSLTLQHMLLTVAVGLLPLLCSNHCP</sequence>
<dbReference type="Proteomes" id="UP000287651">
    <property type="component" value="Unassembled WGS sequence"/>
</dbReference>
<dbReference type="EMBL" id="AMZH03017263">
    <property type="protein sequence ID" value="RRT43282.1"/>
    <property type="molecule type" value="Genomic_DNA"/>
</dbReference>
<feature type="non-terminal residue" evidence="1">
    <location>
        <position position="1"/>
    </location>
</feature>
<comment type="caution">
    <text evidence="1">The sequence shown here is derived from an EMBL/GenBank/DDBJ whole genome shotgun (WGS) entry which is preliminary data.</text>
</comment>
<evidence type="ECO:0000313" key="2">
    <source>
        <dbReference type="Proteomes" id="UP000287651"/>
    </source>
</evidence>
<gene>
    <name evidence="1" type="ORF">B296_00012396</name>
</gene>
<reference evidence="1 2" key="1">
    <citation type="journal article" date="2014" name="Agronomy (Basel)">
        <title>A Draft Genome Sequence for Ensete ventricosum, the Drought-Tolerant Tree Against Hunger.</title>
        <authorList>
            <person name="Harrison J."/>
            <person name="Moore K.A."/>
            <person name="Paszkiewicz K."/>
            <person name="Jones T."/>
            <person name="Grant M."/>
            <person name="Ambacheew D."/>
            <person name="Muzemil S."/>
            <person name="Studholme D.J."/>
        </authorList>
    </citation>
    <scope>NUCLEOTIDE SEQUENCE [LARGE SCALE GENOMIC DNA]</scope>
</reference>
<evidence type="ECO:0000313" key="1">
    <source>
        <dbReference type="EMBL" id="RRT43282.1"/>
    </source>
</evidence>
<name>A0A426XUV0_ENSVE</name>